<feature type="region of interest" description="Disordered" evidence="1">
    <location>
        <begin position="1"/>
        <end position="66"/>
    </location>
</feature>
<feature type="region of interest" description="Disordered" evidence="1">
    <location>
        <begin position="111"/>
        <end position="152"/>
    </location>
</feature>
<dbReference type="Gramene" id="ONK64839">
    <property type="protein sequence ID" value="ONK64839"/>
    <property type="gene ID" value="A4U43_C07F30520"/>
</dbReference>
<keyword evidence="3" id="KW-1185">Reference proteome</keyword>
<gene>
    <name evidence="2" type="ORF">A4U43_C07F30520</name>
</gene>
<accession>A0A5P1EJ72</accession>
<evidence type="ECO:0000313" key="3">
    <source>
        <dbReference type="Proteomes" id="UP000243459"/>
    </source>
</evidence>
<sequence length="183" mass="20027">MRSSGEGNRWRGVRGGGGDHFVVAPLSTRTDVNKRETSASDFVVAPLSPRDAHPDSSRACKPRARRQDPAIANTQLDLMNKKIHMLDLMNEKEKKERCCYNFYIKREKRRRSRGRRDAPVGGVGEKEEREVGWVDGEAEAVEGEGELGRGDEAVGVAVEEVKDAVEAELVGGGDSETEGGGFS</sequence>
<reference evidence="3" key="1">
    <citation type="journal article" date="2017" name="Nat. Commun.">
        <title>The asparagus genome sheds light on the origin and evolution of a young Y chromosome.</title>
        <authorList>
            <person name="Harkess A."/>
            <person name="Zhou J."/>
            <person name="Xu C."/>
            <person name="Bowers J.E."/>
            <person name="Van der Hulst R."/>
            <person name="Ayyampalayam S."/>
            <person name="Mercati F."/>
            <person name="Riccardi P."/>
            <person name="McKain M.R."/>
            <person name="Kakrana A."/>
            <person name="Tang H."/>
            <person name="Ray J."/>
            <person name="Groenendijk J."/>
            <person name="Arikit S."/>
            <person name="Mathioni S.M."/>
            <person name="Nakano M."/>
            <person name="Shan H."/>
            <person name="Telgmann-Rauber A."/>
            <person name="Kanno A."/>
            <person name="Yue Z."/>
            <person name="Chen H."/>
            <person name="Li W."/>
            <person name="Chen Y."/>
            <person name="Xu X."/>
            <person name="Zhang Y."/>
            <person name="Luo S."/>
            <person name="Chen H."/>
            <person name="Gao J."/>
            <person name="Mao Z."/>
            <person name="Pires J.C."/>
            <person name="Luo M."/>
            <person name="Kudrna D."/>
            <person name="Wing R.A."/>
            <person name="Meyers B.C."/>
            <person name="Yi K."/>
            <person name="Kong H."/>
            <person name="Lavrijsen P."/>
            <person name="Sunseri F."/>
            <person name="Falavigna A."/>
            <person name="Ye Y."/>
            <person name="Leebens-Mack J.H."/>
            <person name="Chen G."/>
        </authorList>
    </citation>
    <scope>NUCLEOTIDE SEQUENCE [LARGE SCALE GENOMIC DNA]</scope>
    <source>
        <strain evidence="3">cv. DH0086</strain>
    </source>
</reference>
<dbReference type="EMBL" id="CM007387">
    <property type="protein sequence ID" value="ONK64839.1"/>
    <property type="molecule type" value="Genomic_DNA"/>
</dbReference>
<proteinExistence type="predicted"/>
<protein>
    <submittedName>
        <fullName evidence="2">Uncharacterized protein</fullName>
    </submittedName>
</protein>
<name>A0A5P1EJ72_ASPOF</name>
<organism evidence="2 3">
    <name type="scientific">Asparagus officinalis</name>
    <name type="common">Garden asparagus</name>
    <dbReference type="NCBI Taxonomy" id="4686"/>
    <lineage>
        <taxon>Eukaryota</taxon>
        <taxon>Viridiplantae</taxon>
        <taxon>Streptophyta</taxon>
        <taxon>Embryophyta</taxon>
        <taxon>Tracheophyta</taxon>
        <taxon>Spermatophyta</taxon>
        <taxon>Magnoliopsida</taxon>
        <taxon>Liliopsida</taxon>
        <taxon>Asparagales</taxon>
        <taxon>Asparagaceae</taxon>
        <taxon>Asparagoideae</taxon>
        <taxon>Asparagus</taxon>
    </lineage>
</organism>
<evidence type="ECO:0000313" key="2">
    <source>
        <dbReference type="EMBL" id="ONK64839.1"/>
    </source>
</evidence>
<dbReference type="Proteomes" id="UP000243459">
    <property type="component" value="Chromosome 7"/>
</dbReference>
<dbReference type="AlphaFoldDB" id="A0A5P1EJ72"/>
<evidence type="ECO:0000256" key="1">
    <source>
        <dbReference type="SAM" id="MobiDB-lite"/>
    </source>
</evidence>
<feature type="compositionally biased region" description="Acidic residues" evidence="1">
    <location>
        <begin position="136"/>
        <end position="145"/>
    </location>
</feature>